<keyword evidence="1" id="KW-0812">Transmembrane</keyword>
<reference evidence="2 3" key="1">
    <citation type="submission" date="2019-04" db="EMBL/GenBank/DDBJ databases">
        <title>Geobacter ruber sp. nov., ferric-reducing bacteria isolated from paddy soil.</title>
        <authorList>
            <person name="Xu Z."/>
            <person name="Masuda Y."/>
            <person name="Itoh H."/>
            <person name="Senoo K."/>
        </authorList>
    </citation>
    <scope>NUCLEOTIDE SEQUENCE [LARGE SCALE GENOMIC DNA]</scope>
    <source>
        <strain evidence="2 3">Red88</strain>
    </source>
</reference>
<sequence>MSELAFLLLLFGLPAAVGFHMARRRGKNPFLWGVLSGIFPFFLVVLHMQHKPLDKKNTP</sequence>
<protein>
    <submittedName>
        <fullName evidence="2">Uncharacterized protein</fullName>
    </submittedName>
</protein>
<feature type="transmembrane region" description="Helical" evidence="1">
    <location>
        <begin position="28"/>
        <end position="46"/>
    </location>
</feature>
<evidence type="ECO:0000313" key="2">
    <source>
        <dbReference type="EMBL" id="KAA0895149.1"/>
    </source>
</evidence>
<keyword evidence="3" id="KW-1185">Reference proteome</keyword>
<comment type="caution">
    <text evidence="2">The sequence shown here is derived from an EMBL/GenBank/DDBJ whole genome shotgun (WGS) entry which is preliminary data.</text>
</comment>
<keyword evidence="1" id="KW-0472">Membrane</keyword>
<evidence type="ECO:0000256" key="1">
    <source>
        <dbReference type="SAM" id="Phobius"/>
    </source>
</evidence>
<dbReference type="EMBL" id="SRSD01000001">
    <property type="protein sequence ID" value="KAA0895149.1"/>
    <property type="molecule type" value="Genomic_DNA"/>
</dbReference>
<proteinExistence type="predicted"/>
<dbReference type="OrthoDB" id="5397355at2"/>
<keyword evidence="1" id="KW-1133">Transmembrane helix</keyword>
<dbReference type="Proteomes" id="UP000324298">
    <property type="component" value="Unassembled WGS sequence"/>
</dbReference>
<dbReference type="RefSeq" id="WP_149305732.1">
    <property type="nucleotide sequence ID" value="NZ_SRSD01000001.1"/>
</dbReference>
<evidence type="ECO:0000313" key="3">
    <source>
        <dbReference type="Proteomes" id="UP000324298"/>
    </source>
</evidence>
<organism evidence="2 3">
    <name type="scientific">Oryzomonas rubra</name>
    <dbReference type="NCBI Taxonomy" id="2509454"/>
    <lineage>
        <taxon>Bacteria</taxon>
        <taxon>Pseudomonadati</taxon>
        <taxon>Thermodesulfobacteriota</taxon>
        <taxon>Desulfuromonadia</taxon>
        <taxon>Geobacterales</taxon>
        <taxon>Geobacteraceae</taxon>
        <taxon>Oryzomonas</taxon>
    </lineage>
</organism>
<name>A0A5A9XST2_9BACT</name>
<dbReference type="AlphaFoldDB" id="A0A5A9XST2"/>
<gene>
    <name evidence="2" type="ORF">ET418_01115</name>
</gene>
<accession>A0A5A9XST2</accession>